<sequence length="656" mass="75383">MAQTKNYLPALFLIIILLASFFLMLKASFGDSAIMDELAHIPAGYSYVKYLDYRLNPEHPPLLKVLAGLPLLFQKIDFPLKSSAWQKDVNGQWEMGTKFLYESGNDATLIIRWSRIAPIILALLLIILVYFWSKELLGKTWAFLPTLLTAFSPTILAHGHYVTTDVAATLGITAATYYFLKFLLQPRAKNIIIAGLIFGLAQLTKFSVLLLIPSFIIIAFFFYLYRRRANWGKIWFYLRTLFIIFLIGYALVYAFYFLFTFNYPPSKQLSDSQFILQSFSPRWLAQLDIDLIKNPFTRPLAHYLLGVLMVLKRSAGGNTGYFMGEVSATGWWDYFPIVYLLKEPLPLLIMLIISFAVTFANIIKKLKSRFNFKYQFANFLNYLGTHGPEFSMLIFVIIYWGYSLKSPLNIGIRHLLPTFPFIYILLAAGLKNWVRSSFSENASAKFFAWLLQKIKQFFKVSFKTGLVFVLLIWYLIESLSTAPYFLSYFNEIGGGVWNGYRYVTDSNYDWGQDLKRLENFVNEQGLAGEKIEKIAIDYFGGGNPKYYLGENKAEYWQSRRGNPIQTRTNADFTQTNADKFPRKSASSPRESATKIEWLAVSVNTLQAALGKTVSGQKREPQDEYRWLQELKPIPRGLGQVPQPDFRAGTSIFIYHL</sequence>
<evidence type="ECO:0000256" key="5">
    <source>
        <dbReference type="ARBA" id="ARBA00022692"/>
    </source>
</evidence>
<feature type="transmembrane region" description="Helical" evidence="8">
    <location>
        <begin position="345"/>
        <end position="363"/>
    </location>
</feature>
<organism evidence="10 11">
    <name type="scientific">Candidatus Jorgensenbacteria bacterium CG11_big_fil_rev_8_21_14_0_20_38_23</name>
    <dbReference type="NCBI Taxonomy" id="1974594"/>
    <lineage>
        <taxon>Bacteria</taxon>
        <taxon>Candidatus Joergenseniibacteriota</taxon>
    </lineage>
</organism>
<reference evidence="10 11" key="1">
    <citation type="submission" date="2017-09" db="EMBL/GenBank/DDBJ databases">
        <title>Depth-based differentiation of microbial function through sediment-hosted aquifers and enrichment of novel symbionts in the deep terrestrial subsurface.</title>
        <authorList>
            <person name="Probst A.J."/>
            <person name="Ladd B."/>
            <person name="Jarett J.K."/>
            <person name="Geller-Mcgrath D.E."/>
            <person name="Sieber C.M."/>
            <person name="Emerson J.B."/>
            <person name="Anantharaman K."/>
            <person name="Thomas B.C."/>
            <person name="Malmstrom R."/>
            <person name="Stieglmeier M."/>
            <person name="Klingl A."/>
            <person name="Woyke T."/>
            <person name="Ryan C.M."/>
            <person name="Banfield J.F."/>
        </authorList>
    </citation>
    <scope>NUCLEOTIDE SEQUENCE [LARGE SCALE GENOMIC DNA]</scope>
    <source>
        <strain evidence="10">CG11_big_fil_rev_8_21_14_0_20_38_23</strain>
    </source>
</reference>
<evidence type="ECO:0000256" key="4">
    <source>
        <dbReference type="ARBA" id="ARBA00022679"/>
    </source>
</evidence>
<comment type="subcellular location">
    <subcellularLocation>
        <location evidence="1">Cell membrane</location>
        <topology evidence="1">Multi-pass membrane protein</topology>
    </subcellularLocation>
</comment>
<keyword evidence="7 8" id="KW-0472">Membrane</keyword>
<accession>A0A2H0NAQ0</accession>
<feature type="transmembrane region" description="Helical" evidence="8">
    <location>
        <begin position="236"/>
        <end position="259"/>
    </location>
</feature>
<dbReference type="GO" id="GO:0016763">
    <property type="term" value="F:pentosyltransferase activity"/>
    <property type="evidence" value="ECO:0007669"/>
    <property type="project" value="TreeGrafter"/>
</dbReference>
<evidence type="ECO:0000256" key="7">
    <source>
        <dbReference type="ARBA" id="ARBA00023136"/>
    </source>
</evidence>
<feature type="transmembrane region" description="Helical" evidence="8">
    <location>
        <begin position="116"/>
        <end position="133"/>
    </location>
</feature>
<dbReference type="InterPro" id="IPR050297">
    <property type="entry name" value="LipidA_mod_glycosyltrf_83"/>
</dbReference>
<dbReference type="InterPro" id="IPR038731">
    <property type="entry name" value="RgtA/B/C-like"/>
</dbReference>
<keyword evidence="5 8" id="KW-0812">Transmembrane</keyword>
<evidence type="ECO:0000259" key="9">
    <source>
        <dbReference type="Pfam" id="PF13231"/>
    </source>
</evidence>
<dbReference type="GO" id="GO:0009103">
    <property type="term" value="P:lipopolysaccharide biosynthetic process"/>
    <property type="evidence" value="ECO:0007669"/>
    <property type="project" value="UniProtKB-ARBA"/>
</dbReference>
<feature type="transmembrane region" description="Helical" evidence="8">
    <location>
        <begin position="414"/>
        <end position="434"/>
    </location>
</feature>
<keyword evidence="4" id="KW-0808">Transferase</keyword>
<evidence type="ECO:0000256" key="8">
    <source>
        <dbReference type="SAM" id="Phobius"/>
    </source>
</evidence>
<feature type="domain" description="Glycosyltransferase RgtA/B/C/D-like" evidence="9">
    <location>
        <begin position="115"/>
        <end position="247"/>
    </location>
</feature>
<comment type="caution">
    <text evidence="10">The sequence shown here is derived from an EMBL/GenBank/DDBJ whole genome shotgun (WGS) entry which is preliminary data.</text>
</comment>
<gene>
    <name evidence="10" type="ORF">COV54_03725</name>
</gene>
<protein>
    <recommendedName>
        <fullName evidence="9">Glycosyltransferase RgtA/B/C/D-like domain-containing protein</fullName>
    </recommendedName>
</protein>
<dbReference type="Pfam" id="PF13231">
    <property type="entry name" value="PMT_2"/>
    <property type="match status" value="1"/>
</dbReference>
<dbReference type="PANTHER" id="PTHR33908">
    <property type="entry name" value="MANNOSYLTRANSFERASE YKCB-RELATED"/>
    <property type="match status" value="1"/>
</dbReference>
<keyword evidence="2" id="KW-1003">Cell membrane</keyword>
<dbReference type="PANTHER" id="PTHR33908:SF11">
    <property type="entry name" value="MEMBRANE PROTEIN"/>
    <property type="match status" value="1"/>
</dbReference>
<dbReference type="Proteomes" id="UP000228867">
    <property type="component" value="Unassembled WGS sequence"/>
</dbReference>
<feature type="transmembrane region" description="Helical" evidence="8">
    <location>
        <begin position="191"/>
        <end position="224"/>
    </location>
</feature>
<feature type="transmembrane region" description="Helical" evidence="8">
    <location>
        <begin position="6"/>
        <end position="25"/>
    </location>
</feature>
<evidence type="ECO:0000256" key="1">
    <source>
        <dbReference type="ARBA" id="ARBA00004651"/>
    </source>
</evidence>
<keyword evidence="3" id="KW-0328">Glycosyltransferase</keyword>
<evidence type="ECO:0000256" key="2">
    <source>
        <dbReference type="ARBA" id="ARBA00022475"/>
    </source>
</evidence>
<keyword evidence="6 8" id="KW-1133">Transmembrane helix</keyword>
<evidence type="ECO:0000313" key="11">
    <source>
        <dbReference type="Proteomes" id="UP000228867"/>
    </source>
</evidence>
<name>A0A2H0NAQ0_9BACT</name>
<evidence type="ECO:0000256" key="6">
    <source>
        <dbReference type="ARBA" id="ARBA00022989"/>
    </source>
</evidence>
<dbReference type="AlphaFoldDB" id="A0A2H0NAQ0"/>
<proteinExistence type="predicted"/>
<feature type="transmembrane region" description="Helical" evidence="8">
    <location>
        <begin position="383"/>
        <end position="402"/>
    </location>
</feature>
<evidence type="ECO:0000256" key="3">
    <source>
        <dbReference type="ARBA" id="ARBA00022676"/>
    </source>
</evidence>
<feature type="transmembrane region" description="Helical" evidence="8">
    <location>
        <begin position="457"/>
        <end position="476"/>
    </location>
</feature>
<dbReference type="GO" id="GO:0005886">
    <property type="term" value="C:plasma membrane"/>
    <property type="evidence" value="ECO:0007669"/>
    <property type="project" value="UniProtKB-SubCell"/>
</dbReference>
<evidence type="ECO:0000313" key="10">
    <source>
        <dbReference type="EMBL" id="PIR05971.1"/>
    </source>
</evidence>
<dbReference type="EMBL" id="PCWR01000073">
    <property type="protein sequence ID" value="PIR05971.1"/>
    <property type="molecule type" value="Genomic_DNA"/>
</dbReference>